<protein>
    <submittedName>
        <fullName evidence="1">Uncharacterized protein</fullName>
    </submittedName>
</protein>
<feature type="non-terminal residue" evidence="1">
    <location>
        <position position="68"/>
    </location>
</feature>
<reference evidence="1 2" key="1">
    <citation type="journal article" date="2018" name="Front. Plant Sci.">
        <title>Red Clover (Trifolium pratense) and Zigzag Clover (T. medium) - A Picture of Genomic Similarities and Differences.</title>
        <authorList>
            <person name="Dluhosova J."/>
            <person name="Istvanek J."/>
            <person name="Nedelnik J."/>
            <person name="Repkova J."/>
        </authorList>
    </citation>
    <scope>NUCLEOTIDE SEQUENCE [LARGE SCALE GENOMIC DNA]</scope>
    <source>
        <strain evidence="2">cv. 10/8</strain>
        <tissue evidence="1">Leaf</tissue>
    </source>
</reference>
<keyword evidence="2" id="KW-1185">Reference proteome</keyword>
<dbReference type="Proteomes" id="UP000265520">
    <property type="component" value="Unassembled WGS sequence"/>
</dbReference>
<sequence>MDQLERDIRGITLLSSEDTWSCAIGEDGVYSVKASYRFLSSNFLPEVVLSANVSRVLKNQWLSLAPTK</sequence>
<dbReference type="AlphaFoldDB" id="A0A392SKK8"/>
<name>A0A392SKK8_9FABA</name>
<organism evidence="1 2">
    <name type="scientific">Trifolium medium</name>
    <dbReference type="NCBI Taxonomy" id="97028"/>
    <lineage>
        <taxon>Eukaryota</taxon>
        <taxon>Viridiplantae</taxon>
        <taxon>Streptophyta</taxon>
        <taxon>Embryophyta</taxon>
        <taxon>Tracheophyta</taxon>
        <taxon>Spermatophyta</taxon>
        <taxon>Magnoliopsida</taxon>
        <taxon>eudicotyledons</taxon>
        <taxon>Gunneridae</taxon>
        <taxon>Pentapetalae</taxon>
        <taxon>rosids</taxon>
        <taxon>fabids</taxon>
        <taxon>Fabales</taxon>
        <taxon>Fabaceae</taxon>
        <taxon>Papilionoideae</taxon>
        <taxon>50 kb inversion clade</taxon>
        <taxon>NPAAA clade</taxon>
        <taxon>Hologalegina</taxon>
        <taxon>IRL clade</taxon>
        <taxon>Trifolieae</taxon>
        <taxon>Trifolium</taxon>
    </lineage>
</organism>
<evidence type="ECO:0000313" key="1">
    <source>
        <dbReference type="EMBL" id="MCI48744.1"/>
    </source>
</evidence>
<accession>A0A392SKK8</accession>
<comment type="caution">
    <text evidence="1">The sequence shown here is derived from an EMBL/GenBank/DDBJ whole genome shotgun (WGS) entry which is preliminary data.</text>
</comment>
<proteinExistence type="predicted"/>
<evidence type="ECO:0000313" key="2">
    <source>
        <dbReference type="Proteomes" id="UP000265520"/>
    </source>
</evidence>
<dbReference type="EMBL" id="LXQA010390954">
    <property type="protein sequence ID" value="MCI48744.1"/>
    <property type="molecule type" value="Genomic_DNA"/>
</dbReference>